<dbReference type="EMBL" id="OC868400">
    <property type="protein sequence ID" value="CAD7634023.1"/>
    <property type="molecule type" value="Genomic_DNA"/>
</dbReference>
<evidence type="ECO:0000313" key="7">
    <source>
        <dbReference type="EMBL" id="CAD7634023.1"/>
    </source>
</evidence>
<organism evidence="7">
    <name type="scientific">Medioppia subpectinata</name>
    <dbReference type="NCBI Taxonomy" id="1979941"/>
    <lineage>
        <taxon>Eukaryota</taxon>
        <taxon>Metazoa</taxon>
        <taxon>Ecdysozoa</taxon>
        <taxon>Arthropoda</taxon>
        <taxon>Chelicerata</taxon>
        <taxon>Arachnida</taxon>
        <taxon>Acari</taxon>
        <taxon>Acariformes</taxon>
        <taxon>Sarcoptiformes</taxon>
        <taxon>Oribatida</taxon>
        <taxon>Brachypylina</taxon>
        <taxon>Oppioidea</taxon>
        <taxon>Oppiidae</taxon>
        <taxon>Medioppia</taxon>
    </lineage>
</organism>
<dbReference type="Gene3D" id="2.40.10.10">
    <property type="entry name" value="Trypsin-like serine proteases"/>
    <property type="match status" value="1"/>
</dbReference>
<dbReference type="PRINTS" id="PR00722">
    <property type="entry name" value="CHYMOTRYPSIN"/>
</dbReference>
<dbReference type="PANTHER" id="PTHR24276">
    <property type="entry name" value="POLYSERASE-RELATED"/>
    <property type="match status" value="1"/>
</dbReference>
<dbReference type="GO" id="GO:0004252">
    <property type="term" value="F:serine-type endopeptidase activity"/>
    <property type="evidence" value="ECO:0007669"/>
    <property type="project" value="InterPro"/>
</dbReference>
<keyword evidence="2" id="KW-0645">Protease</keyword>
<comment type="similarity">
    <text evidence="1">Belongs to the peptidase S1 family.</text>
</comment>
<dbReference type="EMBL" id="CAJPIZ010013825">
    <property type="protein sequence ID" value="CAG2114453.1"/>
    <property type="molecule type" value="Genomic_DNA"/>
</dbReference>
<dbReference type="InterPro" id="IPR050430">
    <property type="entry name" value="Peptidase_S1"/>
</dbReference>
<evidence type="ECO:0000256" key="5">
    <source>
        <dbReference type="ARBA" id="ARBA00023157"/>
    </source>
</evidence>
<sequence>MYNTKDATYCLAVNETTGQTGLDPPIQPNYDTCGVPNLRLSKRVVGGTETKPQEFPWIVALAYNGQLIGTGSLISGNVVLTSAQRLKQLYDSSDSQPDIKVLIGAHDVTKSESSKRVFRVNQIIFHPKFGYNTPQDNDFALLELKPAADGSYPTQRPICLPRTDTPYSVGTALTGAGWGRTSTYSSGSTVLRKVTLHLSKRSECSQTYRYSVTDSMVCATDENKDMCLGDTGAPLMAYFEGRMYLYGVYSWQSSEGCATGKPSVFGDVRYTLEWIRDVTNNAIRTA</sequence>
<keyword evidence="4" id="KW-0720">Serine protease</keyword>
<dbReference type="SMART" id="SM00020">
    <property type="entry name" value="Tryp_SPc"/>
    <property type="match status" value="1"/>
</dbReference>
<protein>
    <recommendedName>
        <fullName evidence="6">Peptidase S1 domain-containing protein</fullName>
    </recommendedName>
</protein>
<keyword evidence="5" id="KW-1015">Disulfide bond</keyword>
<dbReference type="InterPro" id="IPR009003">
    <property type="entry name" value="Peptidase_S1_PA"/>
</dbReference>
<dbReference type="InterPro" id="IPR001254">
    <property type="entry name" value="Trypsin_dom"/>
</dbReference>
<evidence type="ECO:0000256" key="2">
    <source>
        <dbReference type="ARBA" id="ARBA00022670"/>
    </source>
</evidence>
<evidence type="ECO:0000313" key="8">
    <source>
        <dbReference type="Proteomes" id="UP000759131"/>
    </source>
</evidence>
<dbReference type="Proteomes" id="UP000759131">
    <property type="component" value="Unassembled WGS sequence"/>
</dbReference>
<dbReference type="OrthoDB" id="546450at2759"/>
<dbReference type="InterPro" id="IPR001314">
    <property type="entry name" value="Peptidase_S1A"/>
</dbReference>
<proteinExistence type="inferred from homology"/>
<dbReference type="SUPFAM" id="SSF50494">
    <property type="entry name" value="Trypsin-like serine proteases"/>
    <property type="match status" value="1"/>
</dbReference>
<gene>
    <name evidence="7" type="ORF">OSB1V03_LOCUS14419</name>
</gene>
<dbReference type="InterPro" id="IPR043504">
    <property type="entry name" value="Peptidase_S1_PA_chymotrypsin"/>
</dbReference>
<evidence type="ECO:0000256" key="3">
    <source>
        <dbReference type="ARBA" id="ARBA00022801"/>
    </source>
</evidence>
<keyword evidence="3" id="KW-0378">Hydrolase</keyword>
<reference evidence="7" key="1">
    <citation type="submission" date="2020-11" db="EMBL/GenBank/DDBJ databases">
        <authorList>
            <person name="Tran Van P."/>
        </authorList>
    </citation>
    <scope>NUCLEOTIDE SEQUENCE</scope>
</reference>
<evidence type="ECO:0000256" key="4">
    <source>
        <dbReference type="ARBA" id="ARBA00022825"/>
    </source>
</evidence>
<feature type="domain" description="Peptidase S1" evidence="6">
    <location>
        <begin position="44"/>
        <end position="280"/>
    </location>
</feature>
<dbReference type="Pfam" id="PF00089">
    <property type="entry name" value="Trypsin"/>
    <property type="match status" value="1"/>
</dbReference>
<dbReference type="CDD" id="cd00190">
    <property type="entry name" value="Tryp_SPc"/>
    <property type="match status" value="1"/>
</dbReference>
<accession>A0A7R9Q6E7</accession>
<evidence type="ECO:0000259" key="6">
    <source>
        <dbReference type="PROSITE" id="PS50240"/>
    </source>
</evidence>
<name>A0A7R9Q6E7_9ACAR</name>
<dbReference type="AlphaFoldDB" id="A0A7R9Q6E7"/>
<dbReference type="PANTHER" id="PTHR24276:SF98">
    <property type="entry name" value="FI18310P1-RELATED"/>
    <property type="match status" value="1"/>
</dbReference>
<dbReference type="PROSITE" id="PS50240">
    <property type="entry name" value="TRYPSIN_DOM"/>
    <property type="match status" value="1"/>
</dbReference>
<dbReference type="GO" id="GO:0006508">
    <property type="term" value="P:proteolysis"/>
    <property type="evidence" value="ECO:0007669"/>
    <property type="project" value="UniProtKB-KW"/>
</dbReference>
<evidence type="ECO:0000256" key="1">
    <source>
        <dbReference type="ARBA" id="ARBA00007664"/>
    </source>
</evidence>
<keyword evidence="8" id="KW-1185">Reference proteome</keyword>